<accession>A0A3S4CBE6</accession>
<organism evidence="2 3">
    <name type="scientific">Thermothielavioides terrestris</name>
    <dbReference type="NCBI Taxonomy" id="2587410"/>
    <lineage>
        <taxon>Eukaryota</taxon>
        <taxon>Fungi</taxon>
        <taxon>Dikarya</taxon>
        <taxon>Ascomycota</taxon>
        <taxon>Pezizomycotina</taxon>
        <taxon>Sordariomycetes</taxon>
        <taxon>Sordariomycetidae</taxon>
        <taxon>Sordariales</taxon>
        <taxon>Chaetomiaceae</taxon>
        <taxon>Thermothielavioides</taxon>
    </lineage>
</organism>
<dbReference type="Gene3D" id="3.90.550.10">
    <property type="entry name" value="Spore Coat Polysaccharide Biosynthesis Protein SpsA, Chain A"/>
    <property type="match status" value="1"/>
</dbReference>
<dbReference type="PANTHER" id="PTHR11183">
    <property type="entry name" value="GLYCOGENIN SUBFAMILY MEMBER"/>
    <property type="match status" value="1"/>
</dbReference>
<feature type="compositionally biased region" description="Pro residues" evidence="1">
    <location>
        <begin position="93"/>
        <end position="114"/>
    </location>
</feature>
<name>A0A3S4CBE6_9PEZI</name>
<evidence type="ECO:0000313" key="3">
    <source>
        <dbReference type="Proteomes" id="UP000289323"/>
    </source>
</evidence>
<proteinExistence type="predicted"/>
<reference evidence="2 3" key="1">
    <citation type="submission" date="2018-04" db="EMBL/GenBank/DDBJ databases">
        <authorList>
            <person name="Huttner S."/>
            <person name="Dainat J."/>
        </authorList>
    </citation>
    <scope>NUCLEOTIDE SEQUENCE [LARGE SCALE GENOMIC DNA]</scope>
</reference>
<dbReference type="InterPro" id="IPR029044">
    <property type="entry name" value="Nucleotide-diphossugar_trans"/>
</dbReference>
<protein>
    <submittedName>
        <fullName evidence="2">D060a6b7-d201-41e7-9535-46aceab731d8</fullName>
    </submittedName>
</protein>
<dbReference type="AlphaFoldDB" id="A0A3S4CBE6"/>
<feature type="region of interest" description="Disordered" evidence="1">
    <location>
        <begin position="73"/>
        <end position="115"/>
    </location>
</feature>
<evidence type="ECO:0000256" key="1">
    <source>
        <dbReference type="SAM" id="MobiDB-lite"/>
    </source>
</evidence>
<sequence>MAVWRFGAPRYSLLRRDALAADQSATDATASPPRSRFALADVWSSRRLRLWVPVLLTAMVLLVSGSRRFHTPSVRTWRPATDGTPADERRPEPPPVTSKPPPLPSPAPPSPSWPEGPALAGSVDWSRFAYTQYVTDLHYLCNSVMLFERLHHLGSRAGRVMMYPSHMFDPTAADGGTSVEARLLRKARDEYNVRLVPIQVQRRDGGDKTWAESYTKLLAFNQTQYDRVLSLDSDSVVLQHMDELFLLPPCPMAMPRAYWLYPEKKVLSSQVMLLQPSEAEFARVMDKINAAADDDYDMEIVNQLYGDSAMVLPHRPYDLLTGEFRHDPDEHAAYLGSEREKWDPVAAFNEAKFLHFSDWPLPKPWLVPEAQRLANQPKCHQRDGGVESCAEREIWNGIYADFAERRKRVCGTGPGRPWRQRRR</sequence>
<gene>
    <name evidence="2" type="ORF">TT172_LOCUS8842</name>
</gene>
<dbReference type="SUPFAM" id="SSF53448">
    <property type="entry name" value="Nucleotide-diphospho-sugar transferases"/>
    <property type="match status" value="1"/>
</dbReference>
<dbReference type="EMBL" id="OUUZ01000018">
    <property type="protein sequence ID" value="SPQ26423.1"/>
    <property type="molecule type" value="Genomic_DNA"/>
</dbReference>
<dbReference type="Proteomes" id="UP000289323">
    <property type="component" value="Unassembled WGS sequence"/>
</dbReference>
<dbReference type="InterPro" id="IPR050587">
    <property type="entry name" value="GNT1/Glycosyltrans_8"/>
</dbReference>
<evidence type="ECO:0000313" key="2">
    <source>
        <dbReference type="EMBL" id="SPQ26423.1"/>
    </source>
</evidence>